<dbReference type="GO" id="GO:0003723">
    <property type="term" value="F:RNA binding"/>
    <property type="evidence" value="ECO:0007669"/>
    <property type="project" value="UniProtKB-UniRule"/>
</dbReference>
<evidence type="ECO:0000259" key="3">
    <source>
        <dbReference type="PROSITE" id="PS50102"/>
    </source>
</evidence>
<dbReference type="Proteomes" id="UP000268321">
    <property type="component" value="Unassembled WGS sequence"/>
</dbReference>
<dbReference type="Pfam" id="PF00076">
    <property type="entry name" value="RRM_1"/>
    <property type="match status" value="1"/>
</dbReference>
<dbReference type="SUPFAM" id="SSF54928">
    <property type="entry name" value="RNA-binding domain, RBD"/>
    <property type="match status" value="1"/>
</dbReference>
<name>A0A4P9ZIF6_9ASCO</name>
<dbReference type="PROSITE" id="PS50102">
    <property type="entry name" value="RRM"/>
    <property type="match status" value="1"/>
</dbReference>
<protein>
    <recommendedName>
        <fullName evidence="3">RRM domain-containing protein</fullName>
    </recommendedName>
</protein>
<proteinExistence type="predicted"/>
<dbReference type="EMBL" id="ML004428">
    <property type="protein sequence ID" value="RKP32974.1"/>
    <property type="molecule type" value="Genomic_DNA"/>
</dbReference>
<evidence type="ECO:0000256" key="2">
    <source>
        <dbReference type="SAM" id="MobiDB-lite"/>
    </source>
</evidence>
<evidence type="ECO:0000313" key="5">
    <source>
        <dbReference type="Proteomes" id="UP000268321"/>
    </source>
</evidence>
<reference evidence="5" key="1">
    <citation type="journal article" date="2018" name="Nat. Microbiol.">
        <title>Leveraging single-cell genomics to expand the fungal tree of life.</title>
        <authorList>
            <person name="Ahrendt S.R."/>
            <person name="Quandt C.A."/>
            <person name="Ciobanu D."/>
            <person name="Clum A."/>
            <person name="Salamov A."/>
            <person name="Andreopoulos B."/>
            <person name="Cheng J.F."/>
            <person name="Woyke T."/>
            <person name="Pelin A."/>
            <person name="Henrissat B."/>
            <person name="Reynolds N.K."/>
            <person name="Benny G.L."/>
            <person name="Smith M.E."/>
            <person name="James T.Y."/>
            <person name="Grigoriev I.V."/>
        </authorList>
    </citation>
    <scope>NUCLEOTIDE SEQUENCE [LARGE SCALE GENOMIC DNA]</scope>
    <source>
        <strain evidence="5">Baker2002</strain>
    </source>
</reference>
<feature type="compositionally biased region" description="Basic and acidic residues" evidence="2">
    <location>
        <begin position="172"/>
        <end position="230"/>
    </location>
</feature>
<gene>
    <name evidence="4" type="ORF">METBISCDRAFT_25170</name>
</gene>
<dbReference type="InterPro" id="IPR035979">
    <property type="entry name" value="RBD_domain_sf"/>
</dbReference>
<feature type="region of interest" description="Disordered" evidence="2">
    <location>
        <begin position="127"/>
        <end position="236"/>
    </location>
</feature>
<dbReference type="OrthoDB" id="5970at2759"/>
<organism evidence="4 5">
    <name type="scientific">Metschnikowia bicuspidata</name>
    <dbReference type="NCBI Taxonomy" id="27322"/>
    <lineage>
        <taxon>Eukaryota</taxon>
        <taxon>Fungi</taxon>
        <taxon>Dikarya</taxon>
        <taxon>Ascomycota</taxon>
        <taxon>Saccharomycotina</taxon>
        <taxon>Pichiomycetes</taxon>
        <taxon>Metschnikowiaceae</taxon>
        <taxon>Metschnikowia</taxon>
    </lineage>
</organism>
<dbReference type="Gene3D" id="3.30.70.330">
    <property type="match status" value="1"/>
</dbReference>
<sequence>MPKNTLYVTGFTRETKAADLAPDFEKYGELVRLDIPPTREDGQKYAFVEYKNPEDCEKALELDGKAIHCKEGGLTVQMARVVMNADRVTDRMADVVVTMAATDMGQGPAEEEAEAICGNLYGYPPYSSYGRGGRDRDGRESRPYMQYGVPPGGYAPTYGRDYDSYGYPGASDDYRDYRDRPSRGDRDSRDSRDRDRDRGRGDSAGEETRELAEYDRGRYPRADSPRDKNRSRSPSR</sequence>
<accession>A0A4P9ZIF6</accession>
<dbReference type="AlphaFoldDB" id="A0A4P9ZIF6"/>
<dbReference type="SMART" id="SM00360">
    <property type="entry name" value="RRM"/>
    <property type="match status" value="1"/>
</dbReference>
<keyword evidence="1" id="KW-0694">RNA-binding</keyword>
<feature type="domain" description="RRM" evidence="3">
    <location>
        <begin position="4"/>
        <end position="81"/>
    </location>
</feature>
<keyword evidence="5" id="KW-1185">Reference proteome</keyword>
<evidence type="ECO:0000256" key="1">
    <source>
        <dbReference type="PROSITE-ProRule" id="PRU00176"/>
    </source>
</evidence>
<dbReference type="InterPro" id="IPR000504">
    <property type="entry name" value="RRM_dom"/>
</dbReference>
<dbReference type="InterPro" id="IPR050907">
    <property type="entry name" value="SRSF"/>
</dbReference>
<evidence type="ECO:0000313" key="4">
    <source>
        <dbReference type="EMBL" id="RKP32974.1"/>
    </source>
</evidence>
<dbReference type="InterPro" id="IPR012677">
    <property type="entry name" value="Nucleotide-bd_a/b_plait_sf"/>
</dbReference>
<feature type="compositionally biased region" description="Basic and acidic residues" evidence="2">
    <location>
        <begin position="132"/>
        <end position="142"/>
    </location>
</feature>
<dbReference type="PANTHER" id="PTHR23147">
    <property type="entry name" value="SERINE/ARGININE RICH SPLICING FACTOR"/>
    <property type="match status" value="1"/>
</dbReference>